<gene>
    <name evidence="1" type="ORF">A8L45_03015</name>
</gene>
<protein>
    <recommendedName>
        <fullName evidence="3">DUF3088 domain-containing protein</fullName>
    </recommendedName>
</protein>
<comment type="caution">
    <text evidence="1">The sequence shown here is derived from an EMBL/GenBank/DDBJ whole genome shotgun (WGS) entry which is preliminary data.</text>
</comment>
<dbReference type="AlphaFoldDB" id="A0A1C3EQU5"/>
<reference evidence="1 2" key="1">
    <citation type="submission" date="2016-05" db="EMBL/GenBank/DDBJ databases">
        <title>Genomic Taxonomy of the Vibrionaceae.</title>
        <authorList>
            <person name="Gomez-Gil B."/>
            <person name="Enciso-Ibarra J."/>
        </authorList>
    </citation>
    <scope>NUCLEOTIDE SEQUENCE [LARGE SCALE GENOMIC DNA]</scope>
    <source>
        <strain evidence="1 2">CAIM 1920</strain>
    </source>
</reference>
<evidence type="ECO:0008006" key="3">
    <source>
        <dbReference type="Google" id="ProtNLM"/>
    </source>
</evidence>
<dbReference type="InterPro" id="IPR036249">
    <property type="entry name" value="Thioredoxin-like_sf"/>
</dbReference>
<dbReference type="EMBL" id="LYBM01000003">
    <property type="protein sequence ID" value="ODA35607.1"/>
    <property type="molecule type" value="Genomic_DNA"/>
</dbReference>
<dbReference type="Pfam" id="PF11287">
    <property type="entry name" value="DUF3088"/>
    <property type="match status" value="1"/>
</dbReference>
<accession>A0A1C3EQU5</accession>
<dbReference type="SUPFAM" id="SSF52833">
    <property type="entry name" value="Thioredoxin-like"/>
    <property type="match status" value="1"/>
</dbReference>
<dbReference type="RefSeq" id="WP_068899087.1">
    <property type="nucleotide sequence ID" value="NZ_JBHUIF010000020.1"/>
</dbReference>
<organism evidence="1 2">
    <name type="scientific">Veronia pacifica</name>
    <dbReference type="NCBI Taxonomy" id="1080227"/>
    <lineage>
        <taxon>Bacteria</taxon>
        <taxon>Pseudomonadati</taxon>
        <taxon>Pseudomonadota</taxon>
        <taxon>Gammaproteobacteria</taxon>
        <taxon>Vibrionales</taxon>
        <taxon>Vibrionaceae</taxon>
        <taxon>Veronia</taxon>
    </lineage>
</organism>
<sequence length="116" mass="13472">MNTILFLLKRDFTDEEQGKGKFFCPFCLKVEGLMAMFPEIRHAIEVRYVDFDKPRANLADFVGSDNQSCPHLIFPDGDDQWSGKYSLKSEMGIVHIDRTSYILNYFIDRFDLPSAH</sequence>
<keyword evidence="2" id="KW-1185">Reference proteome</keyword>
<dbReference type="OrthoDB" id="1356145at2"/>
<proteinExistence type="predicted"/>
<dbReference type="InterPro" id="IPR021439">
    <property type="entry name" value="DUF3088"/>
</dbReference>
<name>A0A1C3EQU5_9GAMM</name>
<evidence type="ECO:0000313" key="1">
    <source>
        <dbReference type="EMBL" id="ODA35607.1"/>
    </source>
</evidence>
<dbReference type="Proteomes" id="UP000094936">
    <property type="component" value="Unassembled WGS sequence"/>
</dbReference>
<evidence type="ECO:0000313" key="2">
    <source>
        <dbReference type="Proteomes" id="UP000094936"/>
    </source>
</evidence>